<dbReference type="Pfam" id="PF21337">
    <property type="entry name" value="Peptidase_M17_N_1"/>
    <property type="match status" value="1"/>
</dbReference>
<dbReference type="CDD" id="cd00433">
    <property type="entry name" value="Peptidase_M17"/>
    <property type="match status" value="1"/>
</dbReference>
<keyword evidence="5" id="KW-0464">Manganese</keyword>
<proteinExistence type="inferred from homology"/>
<dbReference type="AlphaFoldDB" id="A0A2M9G5T3"/>
<dbReference type="OrthoDB" id="9809354at2"/>
<dbReference type="Gene3D" id="3.40.630.10">
    <property type="entry name" value="Zn peptidases"/>
    <property type="match status" value="1"/>
</dbReference>
<dbReference type="GO" id="GO:0005737">
    <property type="term" value="C:cytoplasm"/>
    <property type="evidence" value="ECO:0007669"/>
    <property type="project" value="InterPro"/>
</dbReference>
<comment type="similarity">
    <text evidence="1">Belongs to the peptidase M17 family.</text>
</comment>
<dbReference type="GO" id="GO:0006508">
    <property type="term" value="P:proteolysis"/>
    <property type="evidence" value="ECO:0007669"/>
    <property type="project" value="UniProtKB-KW"/>
</dbReference>
<protein>
    <submittedName>
        <fullName evidence="7">Leucyl aminopeptidase</fullName>
    </submittedName>
</protein>
<dbReference type="Proteomes" id="UP000229498">
    <property type="component" value="Unassembled WGS sequence"/>
</dbReference>
<dbReference type="InterPro" id="IPR011356">
    <property type="entry name" value="Leucine_aapep/pepB"/>
</dbReference>
<dbReference type="InterPro" id="IPR043472">
    <property type="entry name" value="Macro_dom-like"/>
</dbReference>
<feature type="domain" description="Cytosol aminopeptidase" evidence="6">
    <location>
        <begin position="281"/>
        <end position="288"/>
    </location>
</feature>
<dbReference type="Pfam" id="PF00883">
    <property type="entry name" value="Peptidase_M17"/>
    <property type="match status" value="1"/>
</dbReference>
<evidence type="ECO:0000256" key="1">
    <source>
        <dbReference type="ARBA" id="ARBA00009528"/>
    </source>
</evidence>
<dbReference type="PANTHER" id="PTHR11963:SF20">
    <property type="entry name" value="PEPTIDASE B"/>
    <property type="match status" value="1"/>
</dbReference>
<keyword evidence="4" id="KW-0378">Hydrolase</keyword>
<evidence type="ECO:0000259" key="6">
    <source>
        <dbReference type="PROSITE" id="PS00631"/>
    </source>
</evidence>
<keyword evidence="2 7" id="KW-0031">Aminopeptidase</keyword>
<accession>A0A2M9G5T3</accession>
<dbReference type="EMBL" id="PHIG01000011">
    <property type="protein sequence ID" value="PJK31075.1"/>
    <property type="molecule type" value="Genomic_DNA"/>
</dbReference>
<keyword evidence="3" id="KW-0645">Protease</keyword>
<name>A0A2M9G5T3_9PROT</name>
<evidence type="ECO:0000256" key="4">
    <source>
        <dbReference type="ARBA" id="ARBA00022801"/>
    </source>
</evidence>
<evidence type="ECO:0000256" key="2">
    <source>
        <dbReference type="ARBA" id="ARBA00022438"/>
    </source>
</evidence>
<sequence>MARQPDPVRNWLSGREGGLKAGVLERLPGPDGAQAGALAVTADEPGMWAIGDLGKRLGGGDWTLDLSALPNAEADGLCLGWALGTYDFDRYRKPKDDGRARLVWPEGANREAVLAMAGGVCLARDLINTPAEHMGPSELESAARNLADRFGGATAVVAGDDLLAQNFPMIHAVGRAADDAPRLIDLTFGDENRPRLTLVGKGVCFDTGGLDLKPASGMELMRKDMGGAATVLGLAHVILSAKLPVRLRVLISAVENAVAGNAYRPGDILQSRKGLTVEIGNTDAEGRLVMADALALACEESPDLLIDMATLTGAARVAVGTEIAAFFARDDALADAVTAAGRAVAEPVWRLPLHDDYRHMLDSPFADINNAGSGRFAGATTAALFLKEFVADPDRWLHFDIMAWNSRNRPGRPRGGEAMGLRALFHLIRNRYA</sequence>
<dbReference type="PROSITE" id="PS00631">
    <property type="entry name" value="CYTOSOL_AP"/>
    <property type="match status" value="1"/>
</dbReference>
<evidence type="ECO:0000256" key="5">
    <source>
        <dbReference type="ARBA" id="ARBA00023211"/>
    </source>
</evidence>
<evidence type="ECO:0000313" key="8">
    <source>
        <dbReference type="Proteomes" id="UP000229498"/>
    </source>
</evidence>
<dbReference type="SUPFAM" id="SSF53187">
    <property type="entry name" value="Zn-dependent exopeptidases"/>
    <property type="match status" value="1"/>
</dbReference>
<dbReference type="GO" id="GO:0030145">
    <property type="term" value="F:manganese ion binding"/>
    <property type="evidence" value="ECO:0007669"/>
    <property type="project" value="InterPro"/>
</dbReference>
<gene>
    <name evidence="7" type="ORF">CVT23_03450</name>
</gene>
<dbReference type="InterPro" id="IPR000819">
    <property type="entry name" value="Peptidase_M17_C"/>
</dbReference>
<evidence type="ECO:0000313" key="7">
    <source>
        <dbReference type="EMBL" id="PJK31075.1"/>
    </source>
</evidence>
<organism evidence="7 8">
    <name type="scientific">Minwuia thermotolerans</name>
    <dbReference type="NCBI Taxonomy" id="2056226"/>
    <lineage>
        <taxon>Bacteria</taxon>
        <taxon>Pseudomonadati</taxon>
        <taxon>Pseudomonadota</taxon>
        <taxon>Alphaproteobacteria</taxon>
        <taxon>Minwuiales</taxon>
        <taxon>Minwuiaceae</taxon>
        <taxon>Minwuia</taxon>
    </lineage>
</organism>
<dbReference type="Gene3D" id="3.40.220.10">
    <property type="entry name" value="Leucine Aminopeptidase, subunit E, domain 1"/>
    <property type="match status" value="1"/>
</dbReference>
<dbReference type="PANTHER" id="PTHR11963">
    <property type="entry name" value="LEUCINE AMINOPEPTIDASE-RELATED"/>
    <property type="match status" value="1"/>
</dbReference>
<dbReference type="GO" id="GO:0070006">
    <property type="term" value="F:metalloaminopeptidase activity"/>
    <property type="evidence" value="ECO:0007669"/>
    <property type="project" value="InterPro"/>
</dbReference>
<evidence type="ECO:0000256" key="3">
    <source>
        <dbReference type="ARBA" id="ARBA00022670"/>
    </source>
</evidence>
<reference evidence="7 8" key="1">
    <citation type="submission" date="2017-11" db="EMBL/GenBank/DDBJ databases">
        <title>Draft genome sequence of Rhizobiales bacterium SY3-13.</title>
        <authorList>
            <person name="Sun C."/>
        </authorList>
    </citation>
    <scope>NUCLEOTIDE SEQUENCE [LARGE SCALE GENOMIC DNA]</scope>
    <source>
        <strain evidence="7 8">SY3-13</strain>
    </source>
</reference>
<comment type="caution">
    <text evidence="7">The sequence shown here is derived from an EMBL/GenBank/DDBJ whole genome shotgun (WGS) entry which is preliminary data.</text>
</comment>
<dbReference type="InterPro" id="IPR048816">
    <property type="entry name" value="Peptidase_M17_N_1"/>
</dbReference>
<dbReference type="PRINTS" id="PR00481">
    <property type="entry name" value="LAMNOPPTDASE"/>
</dbReference>
<keyword evidence="8" id="KW-1185">Reference proteome</keyword>